<dbReference type="OMA" id="QTENIAM"/>
<evidence type="ECO:0000256" key="2">
    <source>
        <dbReference type="ARBA" id="ARBA00022690"/>
    </source>
</evidence>
<evidence type="ECO:0000256" key="4">
    <source>
        <dbReference type="RuleBase" id="RU000411"/>
    </source>
</evidence>
<dbReference type="CDD" id="cd19601">
    <property type="entry name" value="serpin42Da-like"/>
    <property type="match status" value="1"/>
</dbReference>
<reference evidence="7" key="1">
    <citation type="submission" date="2018-07" db="EMBL/GenBank/DDBJ databases">
        <authorList>
            <person name="Quirk P.G."/>
            <person name="Krulwich T.A."/>
        </authorList>
    </citation>
    <scope>NUCLEOTIDE SEQUENCE</scope>
</reference>
<dbReference type="SUPFAM" id="SSF56574">
    <property type="entry name" value="Serpins"/>
    <property type="match status" value="1"/>
</dbReference>
<protein>
    <submittedName>
        <fullName evidence="7">CSON010106 protein</fullName>
    </submittedName>
</protein>
<feature type="domain" description="Serpin" evidence="6">
    <location>
        <begin position="27"/>
        <end position="375"/>
    </location>
</feature>
<keyword evidence="3" id="KW-0722">Serine protease inhibitor</keyword>
<dbReference type="InterPro" id="IPR023796">
    <property type="entry name" value="Serpin_dom"/>
</dbReference>
<keyword evidence="2" id="KW-0646">Protease inhibitor</keyword>
<feature type="signal peptide" evidence="5">
    <location>
        <begin position="1"/>
        <end position="21"/>
    </location>
</feature>
<accession>A0A336LKR8</accession>
<evidence type="ECO:0000256" key="1">
    <source>
        <dbReference type="ARBA" id="ARBA00009500"/>
    </source>
</evidence>
<dbReference type="SMART" id="SM00093">
    <property type="entry name" value="SERPIN"/>
    <property type="match status" value="1"/>
</dbReference>
<dbReference type="EMBL" id="UFQT01000040">
    <property type="protein sequence ID" value="SSX18560.1"/>
    <property type="molecule type" value="Genomic_DNA"/>
</dbReference>
<dbReference type="GO" id="GO:0004867">
    <property type="term" value="F:serine-type endopeptidase inhibitor activity"/>
    <property type="evidence" value="ECO:0007669"/>
    <property type="project" value="UniProtKB-KW"/>
</dbReference>
<dbReference type="InterPro" id="IPR042178">
    <property type="entry name" value="Serpin_sf_1"/>
</dbReference>
<evidence type="ECO:0000313" key="7">
    <source>
        <dbReference type="EMBL" id="SSX18560.1"/>
    </source>
</evidence>
<dbReference type="InterPro" id="IPR036186">
    <property type="entry name" value="Serpin_sf"/>
</dbReference>
<dbReference type="PANTHER" id="PTHR11461">
    <property type="entry name" value="SERINE PROTEASE INHIBITOR, SERPIN"/>
    <property type="match status" value="1"/>
</dbReference>
<name>A0A336LKR8_CULSO</name>
<dbReference type="Pfam" id="PF00079">
    <property type="entry name" value="Serpin"/>
    <property type="match status" value="1"/>
</dbReference>
<dbReference type="InterPro" id="IPR000215">
    <property type="entry name" value="Serpin_fam"/>
</dbReference>
<dbReference type="PANTHER" id="PTHR11461:SF211">
    <property type="entry name" value="GH10112P-RELATED"/>
    <property type="match status" value="1"/>
</dbReference>
<dbReference type="InterPro" id="IPR042185">
    <property type="entry name" value="Serpin_sf_2"/>
</dbReference>
<sequence length="375" mass="43120">MLHLKEFLIFLLALKVHLILGHDNFPLNLYHNIDKNNSNVVISPFSVEQSLSIMALGAYGSTASELHDILGHDEDVLLNSLKIHSTSYITANRIYVRTDRKLNENFQSTIEKRIGYAVGESIDFKNGQNAAQQINEWVSNQTDQKIKDLVDPNVITSDTRVILVNAIYFKGIWKNKFPKDNTFTRKFYLNDKDFKDVEFMQLKTDFKFNRFEDLKASVVELPYQTENIAMYVILPNERTGLDELLSKFHTTDFEKDIVEKLEEQKVDVTLPRFKTEFNVNLNMALKNMGAKMMFSNAADFRNLLSSPEPIQLSDIIHKAVIEVNEEGVVATAATEGQLISRCAPICEYLVAEYPFLYVIYDRTDKHVLFIGEIRE</sequence>
<dbReference type="AlphaFoldDB" id="A0A336LKR8"/>
<evidence type="ECO:0000256" key="3">
    <source>
        <dbReference type="ARBA" id="ARBA00022900"/>
    </source>
</evidence>
<proteinExistence type="inferred from homology"/>
<dbReference type="Gene3D" id="2.30.39.10">
    <property type="entry name" value="Alpha-1-antitrypsin, domain 1"/>
    <property type="match status" value="1"/>
</dbReference>
<evidence type="ECO:0000259" key="6">
    <source>
        <dbReference type="SMART" id="SM00093"/>
    </source>
</evidence>
<organism evidence="7">
    <name type="scientific">Culicoides sonorensis</name>
    <name type="common">Biting midge</name>
    <dbReference type="NCBI Taxonomy" id="179676"/>
    <lineage>
        <taxon>Eukaryota</taxon>
        <taxon>Metazoa</taxon>
        <taxon>Ecdysozoa</taxon>
        <taxon>Arthropoda</taxon>
        <taxon>Hexapoda</taxon>
        <taxon>Insecta</taxon>
        <taxon>Pterygota</taxon>
        <taxon>Neoptera</taxon>
        <taxon>Endopterygota</taxon>
        <taxon>Diptera</taxon>
        <taxon>Nematocera</taxon>
        <taxon>Chironomoidea</taxon>
        <taxon>Ceratopogonidae</taxon>
        <taxon>Ceratopogoninae</taxon>
        <taxon>Culicoides</taxon>
        <taxon>Monoculicoides</taxon>
    </lineage>
</organism>
<evidence type="ECO:0000256" key="5">
    <source>
        <dbReference type="SAM" id="SignalP"/>
    </source>
</evidence>
<dbReference type="VEuPathDB" id="VectorBase:CSON010106"/>
<gene>
    <name evidence="7" type="primary">CSON010106</name>
</gene>
<keyword evidence="5" id="KW-0732">Signal</keyword>
<feature type="chain" id="PRO_5016305208" evidence="5">
    <location>
        <begin position="22"/>
        <end position="375"/>
    </location>
</feature>
<dbReference type="Gene3D" id="3.30.497.10">
    <property type="entry name" value="Antithrombin, subunit I, domain 2"/>
    <property type="match status" value="1"/>
</dbReference>
<dbReference type="GO" id="GO:0005615">
    <property type="term" value="C:extracellular space"/>
    <property type="evidence" value="ECO:0007669"/>
    <property type="project" value="InterPro"/>
</dbReference>
<comment type="similarity">
    <text evidence="1 4">Belongs to the serpin family.</text>
</comment>